<dbReference type="Gene3D" id="3.30.450.80">
    <property type="entry name" value="Transcription factor LuxR-like, autoinducer-binding domain"/>
    <property type="match status" value="1"/>
</dbReference>
<dbReference type="InterPro" id="IPR036388">
    <property type="entry name" value="WH-like_DNA-bd_sf"/>
</dbReference>
<keyword evidence="2" id="KW-0238">DNA-binding</keyword>
<dbReference type="EMBL" id="BSOG01000001">
    <property type="protein sequence ID" value="GLR12202.1"/>
    <property type="molecule type" value="Genomic_DNA"/>
</dbReference>
<sequence length="237" mass="27179">MHDWRERYIDLFSSADTESVLFERVKQVVRELGFDYCSYGMRVPLPVSMPKFSLLSDYPDSWTQRYVERNYFQVDPTVKHGLSETSPLLWSASNPQTHNEFWDEARQHKLQHGWCMPAQSKNGLTGLLSLVRSAEAITPAELDAKELHMTWLTRLVHSAMAQLIAPKLMPECVSELTAREREILRWTATGKTYLETGMILGIDDRTVKFHLVNAMRKLNAANKTEAAIKASMLGMLF</sequence>
<evidence type="ECO:0000313" key="6">
    <source>
        <dbReference type="Proteomes" id="UP001156706"/>
    </source>
</evidence>
<proteinExistence type="predicted"/>
<keyword evidence="6" id="KW-1185">Reference proteome</keyword>
<protein>
    <submittedName>
        <fullName evidence="5">Quorum-sensing control repressor</fullName>
    </submittedName>
</protein>
<dbReference type="SUPFAM" id="SSF46894">
    <property type="entry name" value="C-terminal effector domain of the bipartite response regulators"/>
    <property type="match status" value="1"/>
</dbReference>
<evidence type="ECO:0000313" key="5">
    <source>
        <dbReference type="EMBL" id="GLR12202.1"/>
    </source>
</evidence>
<dbReference type="InterPro" id="IPR016032">
    <property type="entry name" value="Sig_transdc_resp-reg_C-effctor"/>
</dbReference>
<dbReference type="SUPFAM" id="SSF75516">
    <property type="entry name" value="Pheromone-binding domain of LuxR-like quorum-sensing transcription factors"/>
    <property type="match status" value="1"/>
</dbReference>
<name>A0ABQ5YCN4_9NEIS</name>
<evidence type="ECO:0000256" key="1">
    <source>
        <dbReference type="ARBA" id="ARBA00023015"/>
    </source>
</evidence>
<organism evidence="5 6">
    <name type="scientific">Chitinimonas prasina</name>
    <dbReference type="NCBI Taxonomy" id="1434937"/>
    <lineage>
        <taxon>Bacteria</taxon>
        <taxon>Pseudomonadati</taxon>
        <taxon>Pseudomonadota</taxon>
        <taxon>Betaproteobacteria</taxon>
        <taxon>Neisseriales</taxon>
        <taxon>Chitinibacteraceae</taxon>
        <taxon>Chitinimonas</taxon>
    </lineage>
</organism>
<dbReference type="PROSITE" id="PS50043">
    <property type="entry name" value="HTH_LUXR_2"/>
    <property type="match status" value="1"/>
</dbReference>
<dbReference type="Gene3D" id="1.10.10.10">
    <property type="entry name" value="Winged helix-like DNA-binding domain superfamily/Winged helix DNA-binding domain"/>
    <property type="match status" value="1"/>
</dbReference>
<evidence type="ECO:0000256" key="3">
    <source>
        <dbReference type="ARBA" id="ARBA00023163"/>
    </source>
</evidence>
<keyword evidence="1" id="KW-0805">Transcription regulation</keyword>
<dbReference type="InterPro" id="IPR005143">
    <property type="entry name" value="TF_LuxR_autoind-bd_dom"/>
</dbReference>
<dbReference type="Pfam" id="PF00196">
    <property type="entry name" value="GerE"/>
    <property type="match status" value="1"/>
</dbReference>
<evidence type="ECO:0000259" key="4">
    <source>
        <dbReference type="PROSITE" id="PS50043"/>
    </source>
</evidence>
<dbReference type="Pfam" id="PF03472">
    <property type="entry name" value="Autoind_bind"/>
    <property type="match status" value="1"/>
</dbReference>
<dbReference type="SMART" id="SM00421">
    <property type="entry name" value="HTH_LUXR"/>
    <property type="match status" value="1"/>
</dbReference>
<dbReference type="CDD" id="cd06170">
    <property type="entry name" value="LuxR_C_like"/>
    <property type="match status" value="1"/>
</dbReference>
<dbReference type="InterPro" id="IPR000792">
    <property type="entry name" value="Tscrpt_reg_LuxR_C"/>
</dbReference>
<dbReference type="InterPro" id="IPR036693">
    <property type="entry name" value="TF_LuxR_autoind-bd_dom_sf"/>
</dbReference>
<feature type="domain" description="HTH luxR-type" evidence="4">
    <location>
        <begin position="169"/>
        <end position="234"/>
    </location>
</feature>
<dbReference type="RefSeq" id="WP_284195334.1">
    <property type="nucleotide sequence ID" value="NZ_BSOG01000001.1"/>
</dbReference>
<accession>A0ABQ5YCN4</accession>
<dbReference type="PRINTS" id="PR00038">
    <property type="entry name" value="HTHLUXR"/>
</dbReference>
<evidence type="ECO:0000256" key="2">
    <source>
        <dbReference type="ARBA" id="ARBA00023125"/>
    </source>
</evidence>
<dbReference type="PANTHER" id="PTHR44688:SF16">
    <property type="entry name" value="DNA-BINDING TRANSCRIPTIONAL ACTIVATOR DEVR_DOSR"/>
    <property type="match status" value="1"/>
</dbReference>
<keyword evidence="3" id="KW-0804">Transcription</keyword>
<comment type="caution">
    <text evidence="5">The sequence shown here is derived from an EMBL/GenBank/DDBJ whole genome shotgun (WGS) entry which is preliminary data.</text>
</comment>
<reference evidence="6" key="1">
    <citation type="journal article" date="2019" name="Int. J. Syst. Evol. Microbiol.">
        <title>The Global Catalogue of Microorganisms (GCM) 10K type strain sequencing project: providing services to taxonomists for standard genome sequencing and annotation.</title>
        <authorList>
            <consortium name="The Broad Institute Genomics Platform"/>
            <consortium name="The Broad Institute Genome Sequencing Center for Infectious Disease"/>
            <person name="Wu L."/>
            <person name="Ma J."/>
        </authorList>
    </citation>
    <scope>NUCLEOTIDE SEQUENCE [LARGE SCALE GENOMIC DNA]</scope>
    <source>
        <strain evidence="6">NBRC 110044</strain>
    </source>
</reference>
<dbReference type="PANTHER" id="PTHR44688">
    <property type="entry name" value="DNA-BINDING TRANSCRIPTIONAL ACTIVATOR DEVR_DOSR"/>
    <property type="match status" value="1"/>
</dbReference>
<dbReference type="Proteomes" id="UP001156706">
    <property type="component" value="Unassembled WGS sequence"/>
</dbReference>
<gene>
    <name evidence="5" type="primary">qscR</name>
    <name evidence="5" type="ORF">GCM10007907_09920</name>
</gene>